<dbReference type="PANTHER" id="PTHR47053:SF1">
    <property type="entry name" value="MUREIN DD-ENDOPEPTIDASE MEPH-RELATED"/>
    <property type="match status" value="1"/>
</dbReference>
<dbReference type="GO" id="GO:0006508">
    <property type="term" value="P:proteolysis"/>
    <property type="evidence" value="ECO:0007669"/>
    <property type="project" value="UniProtKB-KW"/>
</dbReference>
<evidence type="ECO:0000313" key="7">
    <source>
        <dbReference type="EMBL" id="MBC1778172.1"/>
    </source>
</evidence>
<feature type="signal peptide" evidence="5">
    <location>
        <begin position="1"/>
        <end position="21"/>
    </location>
</feature>
<dbReference type="Gene3D" id="1.10.101.10">
    <property type="entry name" value="PGBD-like superfamily/PGBD"/>
    <property type="match status" value="1"/>
</dbReference>
<dbReference type="PANTHER" id="PTHR47053">
    <property type="entry name" value="MUREIN DD-ENDOPEPTIDASE MEPH-RELATED"/>
    <property type="match status" value="1"/>
</dbReference>
<dbReference type="AlphaFoldDB" id="A0A7X0XP69"/>
<dbReference type="Gene3D" id="3.90.1720.10">
    <property type="entry name" value="endopeptidase domain like (from Nostoc punctiforme)"/>
    <property type="match status" value="1"/>
</dbReference>
<organism evidence="7 8">
    <name type="scientific">Listeria booriae</name>
    <dbReference type="NCBI Taxonomy" id="1552123"/>
    <lineage>
        <taxon>Bacteria</taxon>
        <taxon>Bacillati</taxon>
        <taxon>Bacillota</taxon>
        <taxon>Bacilli</taxon>
        <taxon>Bacillales</taxon>
        <taxon>Listeriaceae</taxon>
        <taxon>Listeria</taxon>
    </lineage>
</organism>
<dbReference type="PROSITE" id="PS51935">
    <property type="entry name" value="NLPC_P60"/>
    <property type="match status" value="1"/>
</dbReference>
<evidence type="ECO:0000256" key="5">
    <source>
        <dbReference type="SAM" id="SignalP"/>
    </source>
</evidence>
<comment type="similarity">
    <text evidence="1">Belongs to the peptidase C40 family.</text>
</comment>
<proteinExistence type="inferred from homology"/>
<dbReference type="Proteomes" id="UP000547643">
    <property type="component" value="Unassembled WGS sequence"/>
</dbReference>
<dbReference type="SUPFAM" id="SSF54001">
    <property type="entry name" value="Cysteine proteinases"/>
    <property type="match status" value="1"/>
</dbReference>
<evidence type="ECO:0000256" key="1">
    <source>
        <dbReference type="ARBA" id="ARBA00007074"/>
    </source>
</evidence>
<name>A0A7X0XP69_9LIST</name>
<dbReference type="InterPro" id="IPR036365">
    <property type="entry name" value="PGBD-like_sf"/>
</dbReference>
<accession>A0A7X0XP69</accession>
<dbReference type="InterPro" id="IPR002477">
    <property type="entry name" value="Peptidoglycan-bd-like"/>
</dbReference>
<dbReference type="InterPro" id="IPR036366">
    <property type="entry name" value="PGBDSf"/>
</dbReference>
<keyword evidence="3" id="KW-0378">Hydrolase</keyword>
<dbReference type="Pfam" id="PF00877">
    <property type="entry name" value="NLPC_P60"/>
    <property type="match status" value="1"/>
</dbReference>
<evidence type="ECO:0000259" key="6">
    <source>
        <dbReference type="PROSITE" id="PS51935"/>
    </source>
</evidence>
<evidence type="ECO:0000313" key="8">
    <source>
        <dbReference type="Proteomes" id="UP000547643"/>
    </source>
</evidence>
<feature type="chain" id="PRO_5038602523" description="NlpC/P60 domain-containing protein" evidence="5">
    <location>
        <begin position="22"/>
        <end position="298"/>
    </location>
</feature>
<evidence type="ECO:0000256" key="4">
    <source>
        <dbReference type="ARBA" id="ARBA00022807"/>
    </source>
</evidence>
<dbReference type="InterPro" id="IPR038765">
    <property type="entry name" value="Papain-like_cys_pep_sf"/>
</dbReference>
<keyword evidence="5" id="KW-0732">Signal</keyword>
<gene>
    <name evidence="7" type="ORF">HCA46_04915</name>
</gene>
<protein>
    <recommendedName>
        <fullName evidence="6">NlpC/P60 domain-containing protein</fullName>
    </recommendedName>
</protein>
<dbReference type="RefSeq" id="WP_185494542.1">
    <property type="nucleotide sequence ID" value="NZ_JAARUV010000001.1"/>
</dbReference>
<dbReference type="InterPro" id="IPR000064">
    <property type="entry name" value="NLP_P60_dom"/>
</dbReference>
<dbReference type="InterPro" id="IPR051202">
    <property type="entry name" value="Peptidase_C40"/>
</dbReference>
<sequence length="298" mass="31542">MKKLVASVGIVLALTVGFYSSTSGINQTNVEAAGTTQNIIDTAKAQIGKPYVWGSAGPSQFDCSGLVHYVYSVKNGYGNVLGARTTAQNYWNKSIQKVYSNPVAGDLVFFYKAGTKSVVHVAIMISSTQFVEAPKPKAKVKITNLKGYGLPVAGFERFVSSSGTVVPSNGPIQTVQTWLNQTYNARLVVDGIAGSLTKQAIVKGVQTELNNTYNARLVVDGSFGALSKSSWRTLQYGSSGNRVKLIQARLITLGLPVTGGMDGSFGNGTKSAVQLFQKSKGLVQDGIVGPLTAQALFN</sequence>
<comment type="caution">
    <text evidence="7">The sequence shown here is derived from an EMBL/GenBank/DDBJ whole genome shotgun (WGS) entry which is preliminary data.</text>
</comment>
<dbReference type="Pfam" id="PF01471">
    <property type="entry name" value="PG_binding_1"/>
    <property type="match status" value="1"/>
</dbReference>
<evidence type="ECO:0000256" key="2">
    <source>
        <dbReference type="ARBA" id="ARBA00022670"/>
    </source>
</evidence>
<evidence type="ECO:0000256" key="3">
    <source>
        <dbReference type="ARBA" id="ARBA00022801"/>
    </source>
</evidence>
<dbReference type="EMBL" id="JAARUV010000001">
    <property type="protein sequence ID" value="MBC1778172.1"/>
    <property type="molecule type" value="Genomic_DNA"/>
</dbReference>
<feature type="domain" description="NlpC/P60" evidence="6">
    <location>
        <begin position="33"/>
        <end position="160"/>
    </location>
</feature>
<dbReference type="SUPFAM" id="SSF47090">
    <property type="entry name" value="PGBD-like"/>
    <property type="match status" value="1"/>
</dbReference>
<keyword evidence="4" id="KW-0788">Thiol protease</keyword>
<keyword evidence="2" id="KW-0645">Protease</keyword>
<dbReference type="GO" id="GO:0008234">
    <property type="term" value="F:cysteine-type peptidase activity"/>
    <property type="evidence" value="ECO:0007669"/>
    <property type="project" value="UniProtKB-KW"/>
</dbReference>
<reference evidence="7 8" key="1">
    <citation type="submission" date="2020-03" db="EMBL/GenBank/DDBJ databases">
        <title>Soil Listeria distribution.</title>
        <authorList>
            <person name="Liao J."/>
            <person name="Wiedmann M."/>
        </authorList>
    </citation>
    <scope>NUCLEOTIDE SEQUENCE [LARGE SCALE GENOMIC DNA]</scope>
    <source>
        <strain evidence="7 8">FSL L7-1017</strain>
    </source>
</reference>